<dbReference type="Pfam" id="PF07751">
    <property type="entry name" value="Abi_2"/>
    <property type="match status" value="1"/>
</dbReference>
<name>A0AAE3DY33_9FIRM</name>
<dbReference type="InterPro" id="IPR011664">
    <property type="entry name" value="Abi_system_AbiD/AbiF-like"/>
</dbReference>
<evidence type="ECO:0000313" key="1">
    <source>
        <dbReference type="EMBL" id="MCC2210011.1"/>
    </source>
</evidence>
<organism evidence="1 2">
    <name type="scientific">Hominilimicola fabiformis</name>
    <dbReference type="NCBI Taxonomy" id="2885356"/>
    <lineage>
        <taxon>Bacteria</taxon>
        <taxon>Bacillati</taxon>
        <taxon>Bacillota</taxon>
        <taxon>Clostridia</taxon>
        <taxon>Eubacteriales</taxon>
        <taxon>Oscillospiraceae</taxon>
        <taxon>Hominilimicola</taxon>
    </lineage>
</organism>
<gene>
    <name evidence="1" type="ORF">LKE05_04290</name>
</gene>
<reference evidence="1 2" key="1">
    <citation type="submission" date="2021-10" db="EMBL/GenBank/DDBJ databases">
        <title>Anaerobic single-cell dispensing facilitates the cultivation of human gut bacteria.</title>
        <authorList>
            <person name="Afrizal A."/>
        </authorList>
    </citation>
    <scope>NUCLEOTIDE SEQUENCE [LARGE SCALE GENOMIC DNA]</scope>
    <source>
        <strain evidence="1 2">CLA-AA-H232</strain>
    </source>
</reference>
<protein>
    <submittedName>
        <fullName evidence="1">Abi family protein</fullName>
    </submittedName>
</protein>
<dbReference type="RefSeq" id="WP_308456041.1">
    <property type="nucleotide sequence ID" value="NZ_JAJEQM010000004.1"/>
</dbReference>
<evidence type="ECO:0000313" key="2">
    <source>
        <dbReference type="Proteomes" id="UP001198242"/>
    </source>
</evidence>
<dbReference type="AlphaFoldDB" id="A0AAE3DY33"/>
<accession>A0AAE3DY33</accession>
<comment type="caution">
    <text evidence="1">The sequence shown here is derived from an EMBL/GenBank/DDBJ whole genome shotgun (WGS) entry which is preliminary data.</text>
</comment>
<dbReference type="EMBL" id="JAJEQM010000004">
    <property type="protein sequence ID" value="MCC2210011.1"/>
    <property type="molecule type" value="Genomic_DNA"/>
</dbReference>
<proteinExistence type="predicted"/>
<sequence length="299" mass="36025">MKKKGITFNYCSESEAKEFLKKNNNYFRVSAYRKMYDHYPSGENKGKYRDLDFQYLRELSTIDMHLRFLIIKMCLDIEHYLKIDLLAKAESVNDDGYESIDKFFSDSKYQYIKKNIYYKRNATYCGDLINYCFEFDDDNETISNYSKCRLWDFLECITFGDFLKFYEYYHKEHNIENKYEKLIPSIKSLRNACAHNNCILSQLRKSDCMPNKQISNFISGIYGISPSVRRLRLKSRVIYEIVCLIYVYKELTPETIKKHRFRELNSFVNGRMVKNKQYFENQQIIKSSYSFFKKIIDNI</sequence>
<dbReference type="Proteomes" id="UP001198242">
    <property type="component" value="Unassembled WGS sequence"/>
</dbReference>
<keyword evidence="2" id="KW-1185">Reference proteome</keyword>